<evidence type="ECO:0000313" key="1">
    <source>
        <dbReference type="EMBL" id="EGD59553.1"/>
    </source>
</evidence>
<dbReference type="EMBL" id="AEWJ01000026">
    <property type="protein sequence ID" value="EGD59553.1"/>
    <property type="molecule type" value="Genomic_DNA"/>
</dbReference>
<organism evidence="1 2">
    <name type="scientific">Novosphingobium nitrogenifigens DSM 19370</name>
    <dbReference type="NCBI Taxonomy" id="983920"/>
    <lineage>
        <taxon>Bacteria</taxon>
        <taxon>Pseudomonadati</taxon>
        <taxon>Pseudomonadota</taxon>
        <taxon>Alphaproteobacteria</taxon>
        <taxon>Sphingomonadales</taxon>
        <taxon>Sphingomonadaceae</taxon>
        <taxon>Novosphingobium</taxon>
    </lineage>
</organism>
<gene>
    <name evidence="1" type="ORF">Y88_2597</name>
</gene>
<protein>
    <submittedName>
        <fullName evidence="1">Uncharacterized protein</fullName>
    </submittedName>
</protein>
<accession>F1Z748</accession>
<dbReference type="STRING" id="983920.Y88_2597"/>
<keyword evidence="2" id="KW-1185">Reference proteome</keyword>
<evidence type="ECO:0000313" key="2">
    <source>
        <dbReference type="Proteomes" id="UP000004728"/>
    </source>
</evidence>
<sequence length="50" mass="5747">MCVSRPARRAVEAQDQDYAPLWQAQVITARKDRIRPGFCTGFCTGMMRQE</sequence>
<dbReference type="InParanoid" id="F1Z748"/>
<dbReference type="Proteomes" id="UP000004728">
    <property type="component" value="Unassembled WGS sequence"/>
</dbReference>
<name>F1Z748_9SPHN</name>
<comment type="caution">
    <text evidence="1">The sequence shown here is derived from an EMBL/GenBank/DDBJ whole genome shotgun (WGS) entry which is preliminary data.</text>
</comment>
<dbReference type="HOGENOM" id="CLU_3120491_0_0_5"/>
<proteinExistence type="predicted"/>
<dbReference type="AlphaFoldDB" id="F1Z748"/>
<reference evidence="1 2" key="1">
    <citation type="journal article" date="2012" name="J. Bacteriol.">
        <title>Draft Genome Sequence of Novosphingobium nitrogenifigens Y88T.</title>
        <authorList>
            <person name="Strabala T.J."/>
            <person name="Macdonald L."/>
            <person name="Liu V."/>
            <person name="Smit A.M."/>
        </authorList>
    </citation>
    <scope>NUCLEOTIDE SEQUENCE [LARGE SCALE GENOMIC DNA]</scope>
    <source>
        <strain evidence="1 2">DSM 19370</strain>
    </source>
</reference>